<organism evidence="2 3">
    <name type="scientific">Tanacetum coccineum</name>
    <dbReference type="NCBI Taxonomy" id="301880"/>
    <lineage>
        <taxon>Eukaryota</taxon>
        <taxon>Viridiplantae</taxon>
        <taxon>Streptophyta</taxon>
        <taxon>Embryophyta</taxon>
        <taxon>Tracheophyta</taxon>
        <taxon>Spermatophyta</taxon>
        <taxon>Magnoliopsida</taxon>
        <taxon>eudicotyledons</taxon>
        <taxon>Gunneridae</taxon>
        <taxon>Pentapetalae</taxon>
        <taxon>asterids</taxon>
        <taxon>campanulids</taxon>
        <taxon>Asterales</taxon>
        <taxon>Asteraceae</taxon>
        <taxon>Asteroideae</taxon>
        <taxon>Anthemideae</taxon>
        <taxon>Anthemidinae</taxon>
        <taxon>Tanacetum</taxon>
    </lineage>
</organism>
<evidence type="ECO:0000256" key="1">
    <source>
        <dbReference type="SAM" id="Phobius"/>
    </source>
</evidence>
<dbReference type="Proteomes" id="UP001151760">
    <property type="component" value="Unassembled WGS sequence"/>
</dbReference>
<keyword evidence="3" id="KW-1185">Reference proteome</keyword>
<proteinExistence type="predicted"/>
<reference evidence="2" key="1">
    <citation type="journal article" date="2022" name="Int. J. Mol. Sci.">
        <title>Draft Genome of Tanacetum Coccineum: Genomic Comparison of Closely Related Tanacetum-Family Plants.</title>
        <authorList>
            <person name="Yamashiro T."/>
            <person name="Shiraishi A."/>
            <person name="Nakayama K."/>
            <person name="Satake H."/>
        </authorList>
    </citation>
    <scope>NUCLEOTIDE SEQUENCE</scope>
</reference>
<evidence type="ECO:0000313" key="2">
    <source>
        <dbReference type="EMBL" id="GJT20743.1"/>
    </source>
</evidence>
<reference evidence="2" key="2">
    <citation type="submission" date="2022-01" db="EMBL/GenBank/DDBJ databases">
        <authorList>
            <person name="Yamashiro T."/>
            <person name="Shiraishi A."/>
            <person name="Satake H."/>
            <person name="Nakayama K."/>
        </authorList>
    </citation>
    <scope>NUCLEOTIDE SEQUENCE</scope>
</reference>
<gene>
    <name evidence="2" type="ORF">Tco_0890680</name>
</gene>
<keyword evidence="1" id="KW-1133">Transmembrane helix</keyword>
<name>A0ABQ5C406_9ASTR</name>
<comment type="caution">
    <text evidence="2">The sequence shown here is derived from an EMBL/GenBank/DDBJ whole genome shotgun (WGS) entry which is preliminary data.</text>
</comment>
<keyword evidence="1" id="KW-0812">Transmembrane</keyword>
<sequence length="87" mass="9930">MIWISASETLPFTLAFFVVSTSLKSLFIVSWLSNKSSSSFEELLEVSYRHDRILPSSLPKFLMSTIKEISDVSFDICNLRDLALHIE</sequence>
<keyword evidence="1" id="KW-0472">Membrane</keyword>
<dbReference type="EMBL" id="BQNB010013830">
    <property type="protein sequence ID" value="GJT20743.1"/>
    <property type="molecule type" value="Genomic_DNA"/>
</dbReference>
<protein>
    <submittedName>
        <fullName evidence="2">Uncharacterized protein</fullName>
    </submittedName>
</protein>
<feature type="transmembrane region" description="Helical" evidence="1">
    <location>
        <begin position="12"/>
        <end position="32"/>
    </location>
</feature>
<evidence type="ECO:0000313" key="3">
    <source>
        <dbReference type="Proteomes" id="UP001151760"/>
    </source>
</evidence>
<accession>A0ABQ5C406</accession>